<accession>A0A109UXF8</accession>
<comment type="function">
    <text evidence="5 6">Essential for respiratory growth and required for maintenance of mtDNA. Required for cell survival in the absence of prohibitins.</text>
</comment>
<evidence type="ECO:0000256" key="6">
    <source>
        <dbReference type="RuleBase" id="RU363007"/>
    </source>
</evidence>
<comment type="subcellular location">
    <subcellularLocation>
        <location evidence="1 6">Mitochondrion</location>
    </subcellularLocation>
</comment>
<name>A0A109UXF8_9SACH</name>
<evidence type="ECO:0000256" key="1">
    <source>
        <dbReference type="ARBA" id="ARBA00004173"/>
    </source>
</evidence>
<reference evidence="7 8" key="1">
    <citation type="submission" date="2016-01" db="EMBL/GenBank/DDBJ databases">
        <title>Genome sequence of the yeast Holleya sinecauda.</title>
        <authorList>
            <person name="Dietrich F.S."/>
        </authorList>
    </citation>
    <scope>NUCLEOTIDE SEQUENCE [LARGE SCALE GENOMIC DNA]</scope>
    <source>
        <strain evidence="7 8">ATCC 58844</strain>
    </source>
</reference>
<evidence type="ECO:0000256" key="3">
    <source>
        <dbReference type="ARBA" id="ARBA00018341"/>
    </source>
</evidence>
<protein>
    <recommendedName>
        <fullName evidence="3 6">Genetic interactor of prohibitin 5, mitochondrial</fullName>
    </recommendedName>
</protein>
<keyword evidence="8" id="KW-1185">Reference proteome</keyword>
<dbReference type="Proteomes" id="UP000243052">
    <property type="component" value="Chromosome ii"/>
</dbReference>
<evidence type="ECO:0000313" key="8">
    <source>
        <dbReference type="Proteomes" id="UP000243052"/>
    </source>
</evidence>
<evidence type="ECO:0000256" key="4">
    <source>
        <dbReference type="ARBA" id="ARBA00023128"/>
    </source>
</evidence>
<keyword evidence="4 6" id="KW-0496">Mitochondrion</keyword>
<evidence type="ECO:0000256" key="2">
    <source>
        <dbReference type="ARBA" id="ARBA00008036"/>
    </source>
</evidence>
<dbReference type="InterPro" id="IPR031455">
    <property type="entry name" value="Gep5"/>
</dbReference>
<dbReference type="EMBL" id="CP014242">
    <property type="protein sequence ID" value="AMD18922.1"/>
    <property type="molecule type" value="Genomic_DNA"/>
</dbReference>
<dbReference type="GeneID" id="28722112"/>
<comment type="similarity">
    <text evidence="2 6">Belongs to the GEP5 family.</text>
</comment>
<dbReference type="AlphaFoldDB" id="A0A109UXF8"/>
<sequence length="281" mass="33450">MNIFINRILDKLPVHTHTKDVIAKELNNIKRGQLPLLQDPINDYFLTGSKKHLERLIFNIYFRISNQVPQHIRLFSIHRKELQLFWPYETHRSLFQYNNPKRDSLRSQLDRGKLDVLKNIEYKRHCWMMPTSCTTPKQDIEGFEFKVPGSFDKLRLQESERNELLDLIFRQSTFIARNPVLLSGKKRQNPIVEIPMSPMGEDLSEARIKNLFNKKTLNVLYDLRDEFPAICDENEQLLLSIINHGDTNRNLRRLYQRACFRSYTFDPKTKDFKLSQLCKIL</sequence>
<evidence type="ECO:0000256" key="5">
    <source>
        <dbReference type="ARBA" id="ARBA00025061"/>
    </source>
</evidence>
<proteinExistence type="inferred from homology"/>
<evidence type="ECO:0000313" key="7">
    <source>
        <dbReference type="EMBL" id="AMD18922.1"/>
    </source>
</evidence>
<gene>
    <name evidence="7" type="ORF">AW171_hschr2450</name>
</gene>
<dbReference type="Pfam" id="PF17053">
    <property type="entry name" value="GEP5"/>
    <property type="match status" value="1"/>
</dbReference>
<organism evidence="7 8">
    <name type="scientific">Eremothecium sinecaudum</name>
    <dbReference type="NCBI Taxonomy" id="45286"/>
    <lineage>
        <taxon>Eukaryota</taxon>
        <taxon>Fungi</taxon>
        <taxon>Dikarya</taxon>
        <taxon>Ascomycota</taxon>
        <taxon>Saccharomycotina</taxon>
        <taxon>Saccharomycetes</taxon>
        <taxon>Saccharomycetales</taxon>
        <taxon>Saccharomycetaceae</taxon>
        <taxon>Eremothecium</taxon>
    </lineage>
</organism>
<dbReference type="RefSeq" id="XP_017985918.1">
    <property type="nucleotide sequence ID" value="XM_018130429.1"/>
</dbReference>
<dbReference type="OrthoDB" id="4066262at2759"/>
<dbReference type="GO" id="GO:0005739">
    <property type="term" value="C:mitochondrion"/>
    <property type="evidence" value="ECO:0007669"/>
    <property type="project" value="UniProtKB-SubCell"/>
</dbReference>